<accession>A0AAI8KTU8</accession>
<evidence type="ECO:0000313" key="2">
    <source>
        <dbReference type="Proteomes" id="UP000265765"/>
    </source>
</evidence>
<proteinExistence type="predicted"/>
<evidence type="ECO:0000313" key="1">
    <source>
        <dbReference type="EMBL" id="AYC35910.1"/>
    </source>
</evidence>
<dbReference type="Proteomes" id="UP000265765">
    <property type="component" value="Chromosome"/>
</dbReference>
<reference evidence="1 2" key="1">
    <citation type="submission" date="2018-09" db="EMBL/GenBank/DDBJ databases">
        <title>Production of Trimethoprim by Streptomyces sp. 3E-1.</title>
        <authorList>
            <person name="Kang H.J."/>
            <person name="Kim S.B."/>
        </authorList>
    </citation>
    <scope>NUCLEOTIDE SEQUENCE [LARGE SCALE GENOMIC DNA]</scope>
    <source>
        <strain evidence="1 2">3E-1</strain>
    </source>
</reference>
<dbReference type="KEGG" id="sge:DWG14_00118"/>
<dbReference type="EMBL" id="CP032427">
    <property type="protein sequence ID" value="AYC35910.1"/>
    <property type="molecule type" value="Genomic_DNA"/>
</dbReference>
<name>A0AAI8KTU8_9ACTN</name>
<sequence>MFIDEFKQLFGVEPVRRVLSDHGLKIAIST</sequence>
<dbReference type="AlphaFoldDB" id="A0AAI8KTU8"/>
<gene>
    <name evidence="1" type="ORF">DWG14_00118</name>
</gene>
<protein>
    <submittedName>
        <fullName evidence="1">Uncharacterized protein</fullName>
    </submittedName>
</protein>
<organism evidence="1 2">
    <name type="scientific">Streptomyces griseorubiginosus</name>
    <dbReference type="NCBI Taxonomy" id="67304"/>
    <lineage>
        <taxon>Bacteria</taxon>
        <taxon>Bacillati</taxon>
        <taxon>Actinomycetota</taxon>
        <taxon>Actinomycetes</taxon>
        <taxon>Kitasatosporales</taxon>
        <taxon>Streptomycetaceae</taxon>
        <taxon>Streptomyces</taxon>
    </lineage>
</organism>